<dbReference type="SMART" id="SM00287">
    <property type="entry name" value="SH3b"/>
    <property type="match status" value="2"/>
</dbReference>
<dbReference type="Proteomes" id="UP000285120">
    <property type="component" value="Unassembled WGS sequence"/>
</dbReference>
<dbReference type="Gene3D" id="2.30.30.40">
    <property type="entry name" value="SH3 Domains"/>
    <property type="match status" value="2"/>
</dbReference>
<dbReference type="GO" id="GO:0030288">
    <property type="term" value="C:outer membrane-bounded periplasmic space"/>
    <property type="evidence" value="ECO:0007669"/>
    <property type="project" value="TreeGrafter"/>
</dbReference>
<dbReference type="PANTHER" id="PTHR30404:SF0">
    <property type="entry name" value="N-ACETYLMURAMOYL-L-ALANINE AMIDASE AMIC"/>
    <property type="match status" value="1"/>
</dbReference>
<dbReference type="RefSeq" id="WP_170146838.1">
    <property type="nucleotide sequence ID" value="NZ_RAPK01000007.1"/>
</dbReference>
<dbReference type="EMBL" id="RAPK01000007">
    <property type="protein sequence ID" value="RKD75265.1"/>
    <property type="molecule type" value="Genomic_DNA"/>
</dbReference>
<evidence type="ECO:0000313" key="4">
    <source>
        <dbReference type="EMBL" id="RKD75265.1"/>
    </source>
</evidence>
<accession>A0A419V5K2</accession>
<feature type="domain" description="SH3b" evidence="3">
    <location>
        <begin position="113"/>
        <end position="177"/>
    </location>
</feature>
<dbReference type="Gene3D" id="3.40.630.40">
    <property type="entry name" value="Zn-dependent exopeptidases"/>
    <property type="match status" value="1"/>
</dbReference>
<keyword evidence="1" id="KW-0378">Hydrolase</keyword>
<dbReference type="CDD" id="cd02696">
    <property type="entry name" value="MurNAc-LAA"/>
    <property type="match status" value="1"/>
</dbReference>
<protein>
    <submittedName>
        <fullName evidence="4">N-acetylmuramoyl-L-alanine amidase</fullName>
    </submittedName>
</protein>
<dbReference type="GO" id="GO:0008745">
    <property type="term" value="F:N-acetylmuramoyl-L-alanine amidase activity"/>
    <property type="evidence" value="ECO:0007669"/>
    <property type="project" value="InterPro"/>
</dbReference>
<keyword evidence="5" id="KW-1185">Reference proteome</keyword>
<evidence type="ECO:0000256" key="1">
    <source>
        <dbReference type="ARBA" id="ARBA00022801"/>
    </source>
</evidence>
<dbReference type="InterPro" id="IPR003646">
    <property type="entry name" value="SH3-like_bac-type"/>
</dbReference>
<dbReference type="Pfam" id="PF01520">
    <property type="entry name" value="Amidase_3"/>
    <property type="match status" value="1"/>
</dbReference>
<name>A0A419V5K2_9BACL</name>
<organism evidence="4 5">
    <name type="scientific">Sinobaca qinghaiensis</name>
    <dbReference type="NCBI Taxonomy" id="342944"/>
    <lineage>
        <taxon>Bacteria</taxon>
        <taxon>Bacillati</taxon>
        <taxon>Bacillota</taxon>
        <taxon>Bacilli</taxon>
        <taxon>Bacillales</taxon>
        <taxon>Sporolactobacillaceae</taxon>
        <taxon>Sinobaca</taxon>
    </lineage>
</organism>
<evidence type="ECO:0000259" key="3">
    <source>
        <dbReference type="PROSITE" id="PS51781"/>
    </source>
</evidence>
<dbReference type="GO" id="GO:0071555">
    <property type="term" value="P:cell wall organization"/>
    <property type="evidence" value="ECO:0007669"/>
    <property type="project" value="UniProtKB-KW"/>
</dbReference>
<dbReference type="PANTHER" id="PTHR30404">
    <property type="entry name" value="N-ACETYLMURAMOYL-L-ALANINE AMIDASE"/>
    <property type="match status" value="1"/>
</dbReference>
<dbReference type="SUPFAM" id="SSF53187">
    <property type="entry name" value="Zn-dependent exopeptidases"/>
    <property type="match status" value="1"/>
</dbReference>
<proteinExistence type="predicted"/>
<dbReference type="PROSITE" id="PS51781">
    <property type="entry name" value="SH3B"/>
    <property type="match status" value="2"/>
</dbReference>
<sequence>MYKKQTAVIMVFALAVTSLLFFFSPFQEHKEASAEETSRTGIVSGVESSLNVRSGANASSEIRGGLPNGSTIEIEDIVGNWALIYFNDTYGYVSMNYVDLNKPSAGSSGRTGEYQGTVTGVNTSLNVRSGANASSEIRGSLPNGTTVEVESTVGNWALIYFNDTYGYVSLSYLSVVEGSSPSPVAGSPLTGETIAIDPGHGGSDPGAVGNGLQEKDVVLDIGRRVEQKLNAAGSNVVMTRSNDVYVGLERRAQIANSANADSFVSIHANAFNGAASGSETFYYSGSRDGAELAGLIQEEMVKALGTADRGSRDGNFSVIRNTSMPAVLAETAFIDEPSDAAKLRSSAFREAAASAIVRGLERYYN</sequence>
<dbReference type="Pfam" id="PF08239">
    <property type="entry name" value="SH3_3"/>
    <property type="match status" value="2"/>
</dbReference>
<comment type="caution">
    <text evidence="4">The sequence shown here is derived from an EMBL/GenBank/DDBJ whole genome shotgun (WGS) entry which is preliminary data.</text>
</comment>
<dbReference type="GO" id="GO:0009253">
    <property type="term" value="P:peptidoglycan catabolic process"/>
    <property type="evidence" value="ECO:0007669"/>
    <property type="project" value="InterPro"/>
</dbReference>
<feature type="domain" description="SH3b" evidence="3">
    <location>
        <begin position="38"/>
        <end position="102"/>
    </location>
</feature>
<dbReference type="InterPro" id="IPR050695">
    <property type="entry name" value="N-acetylmuramoyl_amidase_3"/>
</dbReference>
<evidence type="ECO:0000256" key="2">
    <source>
        <dbReference type="ARBA" id="ARBA00023316"/>
    </source>
</evidence>
<dbReference type="SMART" id="SM00646">
    <property type="entry name" value="Ami_3"/>
    <property type="match status" value="1"/>
</dbReference>
<dbReference type="AlphaFoldDB" id="A0A419V5K2"/>
<dbReference type="InterPro" id="IPR002508">
    <property type="entry name" value="MurNAc-LAA_cat"/>
</dbReference>
<reference evidence="4 5" key="1">
    <citation type="submission" date="2018-09" db="EMBL/GenBank/DDBJ databases">
        <title>Genomic Encyclopedia of Archaeal and Bacterial Type Strains, Phase II (KMG-II): from individual species to whole genera.</title>
        <authorList>
            <person name="Goeker M."/>
        </authorList>
    </citation>
    <scope>NUCLEOTIDE SEQUENCE [LARGE SCALE GENOMIC DNA]</scope>
    <source>
        <strain evidence="4 5">DSM 17008</strain>
    </source>
</reference>
<evidence type="ECO:0000313" key="5">
    <source>
        <dbReference type="Proteomes" id="UP000285120"/>
    </source>
</evidence>
<gene>
    <name evidence="4" type="ORF">ATL39_0964</name>
</gene>
<keyword evidence="2" id="KW-0961">Cell wall biogenesis/degradation</keyword>